<protein>
    <submittedName>
        <fullName evidence="2">Uncharacterized protein</fullName>
    </submittedName>
</protein>
<reference evidence="2 3" key="1">
    <citation type="journal article" date="2018" name="MBio">
        <title>Comparative Genomics Reveals the Core Gene Toolbox for the Fungus-Insect Symbiosis.</title>
        <authorList>
            <person name="Wang Y."/>
            <person name="Stata M."/>
            <person name="Wang W."/>
            <person name="Stajich J.E."/>
            <person name="White M.M."/>
            <person name="Moncalvo J.M."/>
        </authorList>
    </citation>
    <scope>NUCLEOTIDE SEQUENCE [LARGE SCALE GENOMIC DNA]</scope>
    <source>
        <strain evidence="2 3">AUS-77-4</strain>
    </source>
</reference>
<organism evidence="2 3">
    <name type="scientific">Furculomyces boomerangus</name>
    <dbReference type="NCBI Taxonomy" id="61424"/>
    <lineage>
        <taxon>Eukaryota</taxon>
        <taxon>Fungi</taxon>
        <taxon>Fungi incertae sedis</taxon>
        <taxon>Zoopagomycota</taxon>
        <taxon>Kickxellomycotina</taxon>
        <taxon>Harpellomycetes</taxon>
        <taxon>Harpellales</taxon>
        <taxon>Harpellaceae</taxon>
        <taxon>Furculomyces</taxon>
    </lineage>
</organism>
<keyword evidence="1" id="KW-0812">Transmembrane</keyword>
<dbReference type="EMBL" id="MBFT01000069">
    <property type="protein sequence ID" value="PVU98718.1"/>
    <property type="molecule type" value="Genomic_DNA"/>
</dbReference>
<gene>
    <name evidence="2" type="ORF">BB559_001324</name>
</gene>
<evidence type="ECO:0000313" key="2">
    <source>
        <dbReference type="EMBL" id="PVU98718.1"/>
    </source>
</evidence>
<evidence type="ECO:0000256" key="1">
    <source>
        <dbReference type="SAM" id="Phobius"/>
    </source>
</evidence>
<dbReference type="AlphaFoldDB" id="A0A2T9Z290"/>
<feature type="transmembrane region" description="Helical" evidence="1">
    <location>
        <begin position="82"/>
        <end position="103"/>
    </location>
</feature>
<keyword evidence="3" id="KW-1185">Reference proteome</keyword>
<feature type="transmembrane region" description="Helical" evidence="1">
    <location>
        <begin position="54"/>
        <end position="75"/>
    </location>
</feature>
<accession>A0A2T9Z290</accession>
<dbReference type="Proteomes" id="UP000245699">
    <property type="component" value="Unassembled WGS sequence"/>
</dbReference>
<name>A0A2T9Z290_9FUNG</name>
<keyword evidence="1" id="KW-1133">Transmembrane helix</keyword>
<proteinExistence type="predicted"/>
<keyword evidence="1" id="KW-0472">Membrane</keyword>
<evidence type="ECO:0000313" key="3">
    <source>
        <dbReference type="Proteomes" id="UP000245699"/>
    </source>
</evidence>
<comment type="caution">
    <text evidence="2">The sequence shown here is derived from an EMBL/GenBank/DDBJ whole genome shotgun (WGS) entry which is preliminary data.</text>
</comment>
<sequence length="161" mass="18563">MNWVMFGFNLYGMIMQYIMKIHEILMPLTKNLISLLSNNFPVFNNVTDLVGASIFSYMIEIVMFIFIISIATSVLNKISRILSFLINFVFFWGFIIFLAYLLYSSTKTDFVSEKYKAFGNLANNPNYKNARQGLPVQQDEAIEFLYKAFQGLANQANLNVN</sequence>